<name>A0AC35F2Z5_9BILA</name>
<evidence type="ECO:0000313" key="2">
    <source>
        <dbReference type="WBParaSite" id="PS1159_v2.g12643.t1"/>
    </source>
</evidence>
<dbReference type="WBParaSite" id="PS1159_v2.g12643.t1">
    <property type="protein sequence ID" value="PS1159_v2.g12643.t1"/>
    <property type="gene ID" value="PS1159_v2.g12643"/>
</dbReference>
<evidence type="ECO:0000313" key="1">
    <source>
        <dbReference type="Proteomes" id="UP000887580"/>
    </source>
</evidence>
<protein>
    <submittedName>
        <fullName evidence="2">Uncharacterized protein</fullName>
    </submittedName>
</protein>
<organism evidence="1 2">
    <name type="scientific">Panagrolaimus sp. PS1159</name>
    <dbReference type="NCBI Taxonomy" id="55785"/>
    <lineage>
        <taxon>Eukaryota</taxon>
        <taxon>Metazoa</taxon>
        <taxon>Ecdysozoa</taxon>
        <taxon>Nematoda</taxon>
        <taxon>Chromadorea</taxon>
        <taxon>Rhabditida</taxon>
        <taxon>Tylenchina</taxon>
        <taxon>Panagrolaimomorpha</taxon>
        <taxon>Panagrolaimoidea</taxon>
        <taxon>Panagrolaimidae</taxon>
        <taxon>Panagrolaimus</taxon>
    </lineage>
</organism>
<accession>A0AC35F2Z5</accession>
<dbReference type="Proteomes" id="UP000887580">
    <property type="component" value="Unplaced"/>
</dbReference>
<proteinExistence type="predicted"/>
<reference evidence="2" key="1">
    <citation type="submission" date="2022-11" db="UniProtKB">
        <authorList>
            <consortium name="WormBaseParasite"/>
        </authorList>
    </citation>
    <scope>IDENTIFICATION</scope>
</reference>
<sequence>MDDSFDRSLLYPPGFCPVAHAQYLASLPSTSDNKGFKNVELKYTFVEAKLRILSCCRDLGISTTNEIKYHQVQKAYQLKFDILLNKEEIDELFFCQKASIALKQNVQDFLVVVEEKDGGIKLRLKEDSEDYIKNMEDSYNGETFPSLTSTEVHEILYPTQCENYGQTNRTFYGGGSYGSKDRNFYGPSGRLIVPRQRTNRQPQRSDNFQSGYHPSSQRSDDVRAPPRRFYLSQQPGDSQSHGFHLSEPQSSPPQRPLQSSNAT</sequence>